<feature type="domain" description="Virulence-associated protein E-like" evidence="1">
    <location>
        <begin position="127"/>
        <end position="343"/>
    </location>
</feature>
<gene>
    <name evidence="2" type="ORF">GGR47_002354</name>
</gene>
<evidence type="ECO:0000313" key="3">
    <source>
        <dbReference type="Proteomes" id="UP000528945"/>
    </source>
</evidence>
<dbReference type="InterPro" id="IPR007936">
    <property type="entry name" value="VapE-like_dom"/>
</dbReference>
<proteinExistence type="predicted"/>
<dbReference type="PANTHER" id="PTHR34985">
    <property type="entry name" value="SLR0554 PROTEIN"/>
    <property type="match status" value="1"/>
</dbReference>
<name>A0AAW3TT66_9SPHN</name>
<dbReference type="RefSeq" id="WP_147035250.1">
    <property type="nucleotide sequence ID" value="NZ_JACIDB010000004.1"/>
</dbReference>
<dbReference type="AlphaFoldDB" id="A0AAW3TT66"/>
<dbReference type="EMBL" id="JACIDB010000004">
    <property type="protein sequence ID" value="MBB3876108.1"/>
    <property type="molecule type" value="Genomic_DNA"/>
</dbReference>
<dbReference type="PANTHER" id="PTHR34985:SF1">
    <property type="entry name" value="SLR0554 PROTEIN"/>
    <property type="match status" value="1"/>
</dbReference>
<evidence type="ECO:0000259" key="1">
    <source>
        <dbReference type="Pfam" id="PF05272"/>
    </source>
</evidence>
<dbReference type="Pfam" id="PF05272">
    <property type="entry name" value="VapE-like_dom"/>
    <property type="match status" value="1"/>
</dbReference>
<evidence type="ECO:0000313" key="2">
    <source>
        <dbReference type="EMBL" id="MBB3876108.1"/>
    </source>
</evidence>
<organism evidence="2 3">
    <name type="scientific">Sphingomonas aquatilis</name>
    <dbReference type="NCBI Taxonomy" id="93063"/>
    <lineage>
        <taxon>Bacteria</taxon>
        <taxon>Pseudomonadati</taxon>
        <taxon>Pseudomonadota</taxon>
        <taxon>Alphaproteobacteria</taxon>
        <taxon>Sphingomonadales</taxon>
        <taxon>Sphingomonadaceae</taxon>
        <taxon>Sphingomonas</taxon>
    </lineage>
</organism>
<dbReference type="Proteomes" id="UP000528945">
    <property type="component" value="Unassembled WGS sequence"/>
</dbReference>
<keyword evidence="3" id="KW-1185">Reference proteome</keyword>
<reference evidence="2 3" key="1">
    <citation type="submission" date="2020-08" db="EMBL/GenBank/DDBJ databases">
        <title>Genomic Encyclopedia of Type Strains, Phase IV (KMG-IV): sequencing the most valuable type-strain genomes for metagenomic binning, comparative biology and taxonomic classification.</title>
        <authorList>
            <person name="Goeker M."/>
        </authorList>
    </citation>
    <scope>NUCLEOTIDE SEQUENCE [LARGE SCALE GENOMIC DNA]</scope>
    <source>
        <strain evidence="2 3">DSM 15581</strain>
    </source>
</reference>
<sequence>MTALQPKIREIRTGRSYDPAEKWRTHLVYKDDGLKLVDKDIGNFRLMLTHHDELAGHIRYNDFSLNIEVGNVPWRNSSTPRPIRDEDYTHVREWMQRHGLKPTQQEAREALVLAARQHSYHPIHDYLSGLKWDGTDRLEHWLTELLGVQSDPYTKLIAPKVLIGAVARIFDPGCQLDTVLVIEGDQGLLKSSAIKALFGPEHTRDATDLFRQHNKMVLLMTGAWAIELAEFSAVLRADESTVKGLITTRTDSVVLPYARSSTNHDRQCIFIGTLNPDESGYLKDRTGNRRYWPVFATAIRLDEIVKHRDQLWAEAVVRYQAQEPWWLDREQEKLAVEARETRNVIDPWSEILRHRLRDMPTTDPMIAMGEIGIPNEKRNKETRDRVCRCLREIGFENKSAWDANLGKSVRAWRRQEQGK</sequence>
<protein>
    <submittedName>
        <fullName evidence="2">DNA primase/helicase</fullName>
    </submittedName>
</protein>
<comment type="caution">
    <text evidence="2">The sequence shown here is derived from an EMBL/GenBank/DDBJ whole genome shotgun (WGS) entry which is preliminary data.</text>
</comment>
<accession>A0AAW3TT66</accession>